<evidence type="ECO:0000256" key="1">
    <source>
        <dbReference type="PROSITE-ProRule" id="PRU00169"/>
    </source>
</evidence>
<dbReference type="SMART" id="SM00850">
    <property type="entry name" value="LytTR"/>
    <property type="match status" value="1"/>
</dbReference>
<feature type="domain" description="HTH LytTR-type" evidence="4">
    <location>
        <begin position="176"/>
        <end position="282"/>
    </location>
</feature>
<dbReference type="Gene3D" id="2.40.50.1020">
    <property type="entry name" value="LytTr DNA-binding domain"/>
    <property type="match status" value="1"/>
</dbReference>
<dbReference type="STRING" id="84724.SAMN04488564_104453"/>
<dbReference type="AlphaFoldDB" id="A0A1I6EGI2"/>
<protein>
    <submittedName>
        <fullName evidence="5">DNA-binding response regulator, LytR/AlgR family</fullName>
    </submittedName>
</protein>
<dbReference type="Pfam" id="PF04397">
    <property type="entry name" value="LytTR"/>
    <property type="match status" value="1"/>
</dbReference>
<feature type="modified residue" description="4-aspartylphosphate" evidence="1">
    <location>
        <position position="82"/>
    </location>
</feature>
<keyword evidence="1" id="KW-0597">Phosphoprotein</keyword>
<name>A0A1I6EGI2_9PSEU</name>
<evidence type="ECO:0000256" key="2">
    <source>
        <dbReference type="SAM" id="MobiDB-lite"/>
    </source>
</evidence>
<dbReference type="RefSeq" id="WP_093594902.1">
    <property type="nucleotide sequence ID" value="NZ_FOYL01000004.1"/>
</dbReference>
<dbReference type="InterPro" id="IPR007492">
    <property type="entry name" value="LytTR_DNA-bd_dom"/>
</dbReference>
<dbReference type="PANTHER" id="PTHR37299:SF1">
    <property type="entry name" value="STAGE 0 SPORULATION PROTEIN A HOMOLOG"/>
    <property type="match status" value="1"/>
</dbReference>
<dbReference type="InterPro" id="IPR001789">
    <property type="entry name" value="Sig_transdc_resp-reg_receiver"/>
</dbReference>
<keyword evidence="6" id="KW-1185">Reference proteome</keyword>
<dbReference type="Pfam" id="PF00072">
    <property type="entry name" value="Response_reg"/>
    <property type="match status" value="1"/>
</dbReference>
<dbReference type="OrthoDB" id="236568at2"/>
<evidence type="ECO:0000259" key="4">
    <source>
        <dbReference type="PROSITE" id="PS50930"/>
    </source>
</evidence>
<dbReference type="GO" id="GO:0003677">
    <property type="term" value="F:DNA binding"/>
    <property type="evidence" value="ECO:0007669"/>
    <property type="project" value="UniProtKB-KW"/>
</dbReference>
<gene>
    <name evidence="5" type="ORF">SAMN04488564_104453</name>
</gene>
<sequence length="288" mass="31342">MGKMPDTVSTQDNAGLLVLAVDDEAPGLSEIKFLLESSPHIRRVLTAFDAAEALRILRGDYEQEVMARTKAGLPPVDAVFADINMPGLSGMDLARVLSAFRYPPALVFVTGVEERDALVTAFDVGALDFINKPINEERVLKAISRVADRVGRTAAPTASSSPTAQNPAEPTDDEVIPVELGGTIKLVPRASVRYVEAQGDYARLHTQDGSHLVRIPLAQLEERWANAGFVRIHRSYLVALPLVSELRMTANGYAVVIGTGEGAKELPVSRRRTKELKERIVRPPKSGW</sequence>
<dbReference type="PROSITE" id="PS50930">
    <property type="entry name" value="HTH_LYTTR"/>
    <property type="match status" value="1"/>
</dbReference>
<keyword evidence="5" id="KW-0238">DNA-binding</keyword>
<evidence type="ECO:0000313" key="5">
    <source>
        <dbReference type="EMBL" id="SFR16844.1"/>
    </source>
</evidence>
<accession>A0A1I6EGI2</accession>
<dbReference type="PANTHER" id="PTHR37299">
    <property type="entry name" value="TRANSCRIPTIONAL REGULATOR-RELATED"/>
    <property type="match status" value="1"/>
</dbReference>
<dbReference type="EMBL" id="FOYL01000004">
    <property type="protein sequence ID" value="SFR16844.1"/>
    <property type="molecule type" value="Genomic_DNA"/>
</dbReference>
<feature type="domain" description="Response regulatory" evidence="3">
    <location>
        <begin position="17"/>
        <end position="147"/>
    </location>
</feature>
<dbReference type="InterPro" id="IPR046947">
    <property type="entry name" value="LytR-like"/>
</dbReference>
<dbReference type="GO" id="GO:0000156">
    <property type="term" value="F:phosphorelay response regulator activity"/>
    <property type="evidence" value="ECO:0007669"/>
    <property type="project" value="InterPro"/>
</dbReference>
<feature type="region of interest" description="Disordered" evidence="2">
    <location>
        <begin position="152"/>
        <end position="174"/>
    </location>
</feature>
<dbReference type="Proteomes" id="UP000198583">
    <property type="component" value="Unassembled WGS sequence"/>
</dbReference>
<dbReference type="Gene3D" id="3.40.50.2300">
    <property type="match status" value="1"/>
</dbReference>
<evidence type="ECO:0000259" key="3">
    <source>
        <dbReference type="PROSITE" id="PS50110"/>
    </source>
</evidence>
<dbReference type="SMART" id="SM00448">
    <property type="entry name" value="REC"/>
    <property type="match status" value="1"/>
</dbReference>
<dbReference type="InterPro" id="IPR011006">
    <property type="entry name" value="CheY-like_superfamily"/>
</dbReference>
<evidence type="ECO:0000313" key="6">
    <source>
        <dbReference type="Proteomes" id="UP000198583"/>
    </source>
</evidence>
<dbReference type="SUPFAM" id="SSF52172">
    <property type="entry name" value="CheY-like"/>
    <property type="match status" value="1"/>
</dbReference>
<proteinExistence type="predicted"/>
<dbReference type="PROSITE" id="PS50110">
    <property type="entry name" value="RESPONSE_REGULATORY"/>
    <property type="match status" value="1"/>
</dbReference>
<reference evidence="6" key="1">
    <citation type="submission" date="2016-10" db="EMBL/GenBank/DDBJ databases">
        <authorList>
            <person name="Varghese N."/>
            <person name="Submissions S."/>
        </authorList>
    </citation>
    <scope>NUCLEOTIDE SEQUENCE [LARGE SCALE GENOMIC DNA]</scope>
    <source>
        <strain evidence="6">DSM 44232</strain>
    </source>
</reference>
<feature type="compositionally biased region" description="Low complexity" evidence="2">
    <location>
        <begin position="153"/>
        <end position="168"/>
    </location>
</feature>
<organism evidence="5 6">
    <name type="scientific">Lentzea waywayandensis</name>
    <dbReference type="NCBI Taxonomy" id="84724"/>
    <lineage>
        <taxon>Bacteria</taxon>
        <taxon>Bacillati</taxon>
        <taxon>Actinomycetota</taxon>
        <taxon>Actinomycetes</taxon>
        <taxon>Pseudonocardiales</taxon>
        <taxon>Pseudonocardiaceae</taxon>
        <taxon>Lentzea</taxon>
    </lineage>
</organism>